<evidence type="ECO:0000256" key="5">
    <source>
        <dbReference type="ARBA" id="ARBA00048448"/>
    </source>
</evidence>
<evidence type="ECO:0000256" key="2">
    <source>
        <dbReference type="ARBA" id="ARBA00004362"/>
    </source>
</evidence>
<dbReference type="InterPro" id="IPR001613">
    <property type="entry name" value="Flavin_amine_oxidase"/>
</dbReference>
<evidence type="ECO:0000256" key="1">
    <source>
        <dbReference type="ARBA" id="ARBA00001974"/>
    </source>
</evidence>
<evidence type="ECO:0000313" key="10">
    <source>
        <dbReference type="Proteomes" id="UP000053660"/>
    </source>
</evidence>
<dbReference type="InterPro" id="IPR002937">
    <property type="entry name" value="Amino_oxidase"/>
</dbReference>
<keyword evidence="4 7" id="KW-0560">Oxidoreductase</keyword>
<evidence type="ECO:0000256" key="3">
    <source>
        <dbReference type="ARBA" id="ARBA00005995"/>
    </source>
</evidence>
<sequence length="304" mass="33618">MLYHLTVCKSAGSVYKLLIPDEDGPQALRIEGGANQISSRLVEEVGADRVELHRAVSRIEVDEANGVTRVHYHSTDDSDNKGAYVCSQVISAIPPNQCARIDFLPALPYLKRRAFEAGIPGNAIKFIITYETAFWREEGFSGEVISSGRTAKPGEMLPVICTYDYCTPSGMPALVGLISEEYADLSRGDRCNVVVQDLMRFFGNQAMLQFVDYQEKDWSLDTFGGGGPGVVMPCGTMNSWQTLREPFLSIHFAGAETASHWIGYMDGAVESGLRAAHEVLQQLGHYEKVSYTILVCFWFILVIL</sequence>
<name>A0A0B1T6A0_OESDE</name>
<dbReference type="InterPro" id="IPR036188">
    <property type="entry name" value="FAD/NAD-bd_sf"/>
</dbReference>
<dbReference type="EMBL" id="KN552149">
    <property type="protein sequence ID" value="KHJ91332.1"/>
    <property type="molecule type" value="Genomic_DNA"/>
</dbReference>
<dbReference type="GO" id="GO:0097621">
    <property type="term" value="F:monoamine oxidase activity"/>
    <property type="evidence" value="ECO:0007669"/>
    <property type="project" value="UniProtKB-EC"/>
</dbReference>
<keyword evidence="7" id="KW-0285">Flavoprotein</keyword>
<feature type="binding site" evidence="6">
    <location>
        <position position="256"/>
    </location>
    <ligand>
        <name>FAD</name>
        <dbReference type="ChEBI" id="CHEBI:57692"/>
    </ligand>
</feature>
<evidence type="ECO:0000313" key="9">
    <source>
        <dbReference type="EMBL" id="KHJ91332.1"/>
    </source>
</evidence>
<dbReference type="OrthoDB" id="5861347at2759"/>
<dbReference type="Gene3D" id="3.50.50.60">
    <property type="entry name" value="FAD/NAD(P)-binding domain"/>
    <property type="match status" value="1"/>
</dbReference>
<protein>
    <recommendedName>
        <fullName evidence="7">Amine oxidase</fullName>
        <ecNumber evidence="7">1.4.3.-</ecNumber>
    </recommendedName>
</protein>
<keyword evidence="10" id="KW-1185">Reference proteome</keyword>
<dbReference type="PRINTS" id="PR00757">
    <property type="entry name" value="AMINEOXDASEF"/>
</dbReference>
<proteinExistence type="inferred from homology"/>
<accession>A0A0B1T6A0</accession>
<gene>
    <name evidence="9" type="ORF">OESDEN_08806</name>
</gene>
<organism evidence="9 10">
    <name type="scientific">Oesophagostomum dentatum</name>
    <name type="common">Nodular worm</name>
    <dbReference type="NCBI Taxonomy" id="61180"/>
    <lineage>
        <taxon>Eukaryota</taxon>
        <taxon>Metazoa</taxon>
        <taxon>Ecdysozoa</taxon>
        <taxon>Nematoda</taxon>
        <taxon>Chromadorea</taxon>
        <taxon>Rhabditida</taxon>
        <taxon>Rhabditina</taxon>
        <taxon>Rhabditomorpha</taxon>
        <taxon>Strongyloidea</taxon>
        <taxon>Strongylidae</taxon>
        <taxon>Oesophagostomum</taxon>
    </lineage>
</organism>
<reference evidence="9 10" key="1">
    <citation type="submission" date="2014-03" db="EMBL/GenBank/DDBJ databases">
        <title>Draft genome of the hookworm Oesophagostomum dentatum.</title>
        <authorList>
            <person name="Mitreva M."/>
        </authorList>
    </citation>
    <scope>NUCLEOTIDE SEQUENCE [LARGE SCALE GENOMIC DNA]</scope>
    <source>
        <strain evidence="9 10">OD-Hann</strain>
    </source>
</reference>
<dbReference type="EC" id="1.4.3.-" evidence="7"/>
<dbReference type="Pfam" id="PF01593">
    <property type="entry name" value="Amino_oxidase"/>
    <property type="match status" value="1"/>
</dbReference>
<comment type="subcellular location">
    <subcellularLocation>
        <location evidence="2">Mitochondrion outer membrane</location>
        <topology evidence="2">Single-pass type IV membrane protein</topology>
        <orientation evidence="2">Cytoplasmic side</orientation>
    </subcellularLocation>
</comment>
<dbReference type="InterPro" id="IPR050703">
    <property type="entry name" value="Flavin_MAO"/>
</dbReference>
<evidence type="ECO:0000256" key="6">
    <source>
        <dbReference type="PIRSR" id="PIRSR601613-1"/>
    </source>
</evidence>
<dbReference type="GO" id="GO:0008131">
    <property type="term" value="F:primary methylamine oxidase activity"/>
    <property type="evidence" value="ECO:0007669"/>
    <property type="project" value="UniProtKB-ARBA"/>
</dbReference>
<comment type="cofactor">
    <cofactor evidence="1 7">
        <name>FAD</name>
        <dbReference type="ChEBI" id="CHEBI:57692"/>
    </cofactor>
</comment>
<dbReference type="SUPFAM" id="SSF51905">
    <property type="entry name" value="FAD/NAD(P)-binding domain"/>
    <property type="match status" value="1"/>
</dbReference>
<evidence type="ECO:0000256" key="7">
    <source>
        <dbReference type="RuleBase" id="RU362067"/>
    </source>
</evidence>
<dbReference type="PANTHER" id="PTHR43563">
    <property type="entry name" value="AMINE OXIDASE"/>
    <property type="match status" value="1"/>
</dbReference>
<dbReference type="AlphaFoldDB" id="A0A0B1T6A0"/>
<feature type="domain" description="Amine oxidase" evidence="8">
    <location>
        <begin position="22"/>
        <end position="280"/>
    </location>
</feature>
<dbReference type="Proteomes" id="UP000053660">
    <property type="component" value="Unassembled WGS sequence"/>
</dbReference>
<keyword evidence="7" id="KW-0274">FAD</keyword>
<comment type="catalytic activity">
    <reaction evidence="5">
        <text>a secondary aliphatic amine + O2 + H2O = a primary amine + an aldehyde + H2O2</text>
        <dbReference type="Rhea" id="RHEA:26414"/>
        <dbReference type="ChEBI" id="CHEBI:15377"/>
        <dbReference type="ChEBI" id="CHEBI:15379"/>
        <dbReference type="ChEBI" id="CHEBI:16240"/>
        <dbReference type="ChEBI" id="CHEBI:17478"/>
        <dbReference type="ChEBI" id="CHEBI:58855"/>
        <dbReference type="ChEBI" id="CHEBI:65296"/>
        <dbReference type="EC" id="1.4.3.4"/>
    </reaction>
</comment>
<dbReference type="SUPFAM" id="SSF54373">
    <property type="entry name" value="FAD-linked reductases, C-terminal domain"/>
    <property type="match status" value="1"/>
</dbReference>
<evidence type="ECO:0000259" key="8">
    <source>
        <dbReference type="Pfam" id="PF01593"/>
    </source>
</evidence>
<feature type="binding site" evidence="6">
    <location>
        <position position="56"/>
    </location>
    <ligand>
        <name>FAD</name>
        <dbReference type="ChEBI" id="CHEBI:57692"/>
    </ligand>
</feature>
<evidence type="ECO:0000256" key="4">
    <source>
        <dbReference type="ARBA" id="ARBA00023002"/>
    </source>
</evidence>
<dbReference type="PANTHER" id="PTHR43563:SF14">
    <property type="entry name" value="AMINE OXIDASE"/>
    <property type="match status" value="1"/>
</dbReference>
<comment type="similarity">
    <text evidence="3 7">Belongs to the flavin monoamine oxidase family.</text>
</comment>
<dbReference type="GO" id="GO:0005741">
    <property type="term" value="C:mitochondrial outer membrane"/>
    <property type="evidence" value="ECO:0007669"/>
    <property type="project" value="UniProtKB-SubCell"/>
</dbReference>